<gene>
    <name evidence="1" type="ORF">KEC56_12615</name>
</gene>
<dbReference type="RefSeq" id="WP_227531230.1">
    <property type="nucleotide sequence ID" value="NZ_JAGTTM010000006.1"/>
</dbReference>
<sequence>MPTRLARSTPRQRLALTKLAADLQEAFDSLPGRFWSTHDQRQSYETVLRHLKAWAEWEEVDDER</sequence>
<organism evidence="1 2">
    <name type="scientific">Microbacterium tenebrionis</name>
    <dbReference type="NCBI Taxonomy" id="2830665"/>
    <lineage>
        <taxon>Bacteria</taxon>
        <taxon>Bacillati</taxon>
        <taxon>Actinomycetota</taxon>
        <taxon>Actinomycetes</taxon>
        <taxon>Micrococcales</taxon>
        <taxon>Microbacteriaceae</taxon>
        <taxon>Microbacterium</taxon>
    </lineage>
</organism>
<evidence type="ECO:0000313" key="1">
    <source>
        <dbReference type="EMBL" id="MCC2030344.1"/>
    </source>
</evidence>
<protein>
    <submittedName>
        <fullName evidence="1">Uncharacterized protein</fullName>
    </submittedName>
</protein>
<dbReference type="Proteomes" id="UP001139289">
    <property type="component" value="Unassembled WGS sequence"/>
</dbReference>
<dbReference type="AlphaFoldDB" id="A0A9X1S114"/>
<keyword evidence="2" id="KW-1185">Reference proteome</keyword>
<reference evidence="1" key="1">
    <citation type="submission" date="2021-04" db="EMBL/GenBank/DDBJ databases">
        <title>Microbacterium tenobrionis sp. nov. and Microbacterium allomyrinae sp. nov., isolated from larvae of Tenobrio molitor and Allomyrina dichotoma, respectively.</title>
        <authorList>
            <person name="Lee S.D."/>
        </authorList>
    </citation>
    <scope>NUCLEOTIDE SEQUENCE</scope>
    <source>
        <strain evidence="1">YMB-B2</strain>
    </source>
</reference>
<comment type="caution">
    <text evidence="1">The sequence shown here is derived from an EMBL/GenBank/DDBJ whole genome shotgun (WGS) entry which is preliminary data.</text>
</comment>
<evidence type="ECO:0000313" key="2">
    <source>
        <dbReference type="Proteomes" id="UP001139289"/>
    </source>
</evidence>
<name>A0A9X1S114_9MICO</name>
<dbReference type="EMBL" id="JAGTTM010000006">
    <property type="protein sequence ID" value="MCC2030344.1"/>
    <property type="molecule type" value="Genomic_DNA"/>
</dbReference>
<proteinExistence type="predicted"/>
<accession>A0A9X1S114</accession>